<dbReference type="PANTHER" id="PTHR42985">
    <property type="entry name" value="SODIUM-COUPLED MONOCARBOXYLATE TRANSPORTER"/>
    <property type="match status" value="1"/>
</dbReference>
<comment type="subcellular location">
    <subcellularLocation>
        <location evidence="1">Cell membrane</location>
        <topology evidence="1">Multi-pass membrane protein</topology>
    </subcellularLocation>
</comment>
<evidence type="ECO:0000256" key="4">
    <source>
        <dbReference type="ARBA" id="ARBA00022475"/>
    </source>
</evidence>
<feature type="transmembrane region" description="Helical" evidence="12">
    <location>
        <begin position="39"/>
        <end position="67"/>
    </location>
</feature>
<keyword evidence="6 12" id="KW-1133">Transmembrane helix</keyword>
<keyword evidence="14" id="KW-1185">Reference proteome</keyword>
<dbReference type="InterPro" id="IPR001734">
    <property type="entry name" value="Na/solute_symporter"/>
</dbReference>
<comment type="similarity">
    <text evidence="2 11">Belongs to the sodium:solute symporter (SSF) (TC 2.A.21) family.</text>
</comment>
<keyword evidence="10" id="KW-0739">Sodium transport</keyword>
<keyword evidence="9 12" id="KW-0472">Membrane</keyword>
<comment type="caution">
    <text evidence="13">The sequence shown here is derived from an EMBL/GenBank/DDBJ whole genome shotgun (WGS) entry which is preliminary data.</text>
</comment>
<dbReference type="PROSITE" id="PS50283">
    <property type="entry name" value="NA_SOLUT_SYMP_3"/>
    <property type="match status" value="1"/>
</dbReference>
<organism evidence="13 14">
    <name type="scientific">Armadillidium nasatum</name>
    <dbReference type="NCBI Taxonomy" id="96803"/>
    <lineage>
        <taxon>Eukaryota</taxon>
        <taxon>Metazoa</taxon>
        <taxon>Ecdysozoa</taxon>
        <taxon>Arthropoda</taxon>
        <taxon>Crustacea</taxon>
        <taxon>Multicrustacea</taxon>
        <taxon>Malacostraca</taxon>
        <taxon>Eumalacostraca</taxon>
        <taxon>Peracarida</taxon>
        <taxon>Isopoda</taxon>
        <taxon>Oniscidea</taxon>
        <taxon>Crinocheta</taxon>
        <taxon>Armadillidiidae</taxon>
        <taxon>Armadillidium</taxon>
    </lineage>
</organism>
<feature type="transmembrane region" description="Helical" evidence="12">
    <location>
        <begin position="211"/>
        <end position="235"/>
    </location>
</feature>
<dbReference type="AlphaFoldDB" id="A0A5N5SXC9"/>
<feature type="transmembrane region" description="Helical" evidence="12">
    <location>
        <begin position="169"/>
        <end position="190"/>
    </location>
</feature>
<keyword evidence="5 12" id="KW-0812">Transmembrane</keyword>
<evidence type="ECO:0000313" key="14">
    <source>
        <dbReference type="Proteomes" id="UP000326759"/>
    </source>
</evidence>
<keyword evidence="8" id="KW-0406">Ion transport</keyword>
<evidence type="ECO:0000256" key="11">
    <source>
        <dbReference type="RuleBase" id="RU362091"/>
    </source>
</evidence>
<dbReference type="Gene3D" id="1.20.1730.10">
    <property type="entry name" value="Sodium/glucose cotransporter"/>
    <property type="match status" value="1"/>
</dbReference>
<keyword evidence="4" id="KW-1003">Cell membrane</keyword>
<dbReference type="InterPro" id="IPR038377">
    <property type="entry name" value="Na/Glc_symporter_sf"/>
</dbReference>
<evidence type="ECO:0000256" key="2">
    <source>
        <dbReference type="ARBA" id="ARBA00006434"/>
    </source>
</evidence>
<dbReference type="PANTHER" id="PTHR42985:SF40">
    <property type="entry name" value="LD47995P-RELATED"/>
    <property type="match status" value="1"/>
</dbReference>
<evidence type="ECO:0000256" key="3">
    <source>
        <dbReference type="ARBA" id="ARBA00022448"/>
    </source>
</evidence>
<gene>
    <name evidence="13" type="primary">SLC5A9</name>
    <name evidence="13" type="ORF">Anas_05555</name>
</gene>
<dbReference type="Pfam" id="PF00474">
    <property type="entry name" value="SSF"/>
    <property type="match status" value="1"/>
</dbReference>
<dbReference type="EMBL" id="SEYY01018911">
    <property type="protein sequence ID" value="KAB7498861.1"/>
    <property type="molecule type" value="Genomic_DNA"/>
</dbReference>
<reference evidence="13 14" key="1">
    <citation type="journal article" date="2019" name="PLoS Biol.">
        <title>Sex chromosomes control vertical transmission of feminizing Wolbachia symbionts in an isopod.</title>
        <authorList>
            <person name="Becking T."/>
            <person name="Chebbi M.A."/>
            <person name="Giraud I."/>
            <person name="Moumen B."/>
            <person name="Laverre T."/>
            <person name="Caubet Y."/>
            <person name="Peccoud J."/>
            <person name="Gilbert C."/>
            <person name="Cordaux R."/>
        </authorList>
    </citation>
    <scope>NUCLEOTIDE SEQUENCE [LARGE SCALE GENOMIC DNA]</scope>
    <source>
        <strain evidence="13">ANa2</strain>
        <tissue evidence="13">Whole body excluding digestive tract and cuticle</tissue>
    </source>
</reference>
<evidence type="ECO:0000256" key="1">
    <source>
        <dbReference type="ARBA" id="ARBA00004651"/>
    </source>
</evidence>
<evidence type="ECO:0000313" key="13">
    <source>
        <dbReference type="EMBL" id="KAB7498861.1"/>
    </source>
</evidence>
<sequence length="325" mass="36489">MNQAITKNLDTLKYLPENKEQQSYMPYIFLRFKSEGLRICLTFITVTRILIMGGLSLYATTIVLASITKFNTMANIFLLGIVCSTYSAFYSRNNCFISNAENIKSYALYLQGGIRAVVWTDFFQMFVMVLGMIIVIIVGCALSGGFIETLYTASKGGRLDIFNMSLSPFVRHTFFNTLIYGFINYSRIYGVEQYCVQRIYSVKSIKNARKVLTYNILGISVLVLPIFVGGLVAFANYVGCDPMVLGIIKKKDEIMPYFVMDKLSFIPGLQGLYVGAMLGGTLSTLSSLINSCVALFWRDVCLKFSFFKTASPMQATLTNKLLCKY</sequence>
<feature type="transmembrane region" description="Helical" evidence="12">
    <location>
        <begin position="73"/>
        <end position="90"/>
    </location>
</feature>
<evidence type="ECO:0000256" key="10">
    <source>
        <dbReference type="ARBA" id="ARBA00023201"/>
    </source>
</evidence>
<feature type="transmembrane region" description="Helical" evidence="12">
    <location>
        <begin position="272"/>
        <end position="297"/>
    </location>
</feature>
<protein>
    <submittedName>
        <fullName evidence="13">Sodium/glucose cotransporter 4</fullName>
    </submittedName>
</protein>
<dbReference type="GO" id="GO:0005886">
    <property type="term" value="C:plasma membrane"/>
    <property type="evidence" value="ECO:0007669"/>
    <property type="project" value="UniProtKB-SubCell"/>
</dbReference>
<proteinExistence type="inferred from homology"/>
<evidence type="ECO:0000256" key="7">
    <source>
        <dbReference type="ARBA" id="ARBA00023053"/>
    </source>
</evidence>
<keyword evidence="7" id="KW-0915">Sodium</keyword>
<dbReference type="GO" id="GO:0015293">
    <property type="term" value="F:symporter activity"/>
    <property type="evidence" value="ECO:0007669"/>
    <property type="project" value="TreeGrafter"/>
</dbReference>
<feature type="transmembrane region" description="Helical" evidence="12">
    <location>
        <begin position="125"/>
        <end position="147"/>
    </location>
</feature>
<dbReference type="OrthoDB" id="6606086at2759"/>
<dbReference type="Proteomes" id="UP000326759">
    <property type="component" value="Unassembled WGS sequence"/>
</dbReference>
<dbReference type="GO" id="GO:0006814">
    <property type="term" value="P:sodium ion transport"/>
    <property type="evidence" value="ECO:0007669"/>
    <property type="project" value="UniProtKB-KW"/>
</dbReference>
<evidence type="ECO:0000256" key="8">
    <source>
        <dbReference type="ARBA" id="ARBA00023065"/>
    </source>
</evidence>
<keyword evidence="3" id="KW-0813">Transport</keyword>
<evidence type="ECO:0000256" key="6">
    <source>
        <dbReference type="ARBA" id="ARBA00022989"/>
    </source>
</evidence>
<evidence type="ECO:0000256" key="9">
    <source>
        <dbReference type="ARBA" id="ARBA00023136"/>
    </source>
</evidence>
<name>A0A5N5SXC9_9CRUS</name>
<dbReference type="InterPro" id="IPR051163">
    <property type="entry name" value="Sodium:Solute_Symporter_SSF"/>
</dbReference>
<evidence type="ECO:0000256" key="12">
    <source>
        <dbReference type="SAM" id="Phobius"/>
    </source>
</evidence>
<accession>A0A5N5SXC9</accession>
<evidence type="ECO:0000256" key="5">
    <source>
        <dbReference type="ARBA" id="ARBA00022692"/>
    </source>
</evidence>